<evidence type="ECO:0000313" key="3">
    <source>
        <dbReference type="Proteomes" id="UP001499895"/>
    </source>
</evidence>
<reference evidence="2 3" key="1">
    <citation type="journal article" date="2019" name="Int. J. Syst. Evol. Microbiol.">
        <title>The Global Catalogue of Microorganisms (GCM) 10K type strain sequencing project: providing services to taxonomists for standard genome sequencing and annotation.</title>
        <authorList>
            <consortium name="The Broad Institute Genomics Platform"/>
            <consortium name="The Broad Institute Genome Sequencing Center for Infectious Disease"/>
            <person name="Wu L."/>
            <person name="Ma J."/>
        </authorList>
    </citation>
    <scope>NUCLEOTIDE SEQUENCE [LARGE SCALE GENOMIC DNA]</scope>
    <source>
        <strain evidence="2 3">JCM 10649</strain>
    </source>
</reference>
<protein>
    <submittedName>
        <fullName evidence="2">Uncharacterized protein</fullName>
    </submittedName>
</protein>
<evidence type="ECO:0000313" key="2">
    <source>
        <dbReference type="EMBL" id="GAA0477722.1"/>
    </source>
</evidence>
<name>A0ABN1AIX1_9ACTN</name>
<dbReference type="RefSeq" id="WP_344093553.1">
    <property type="nucleotide sequence ID" value="NZ_BAAAHB010000056.1"/>
</dbReference>
<proteinExistence type="predicted"/>
<dbReference type="EMBL" id="BAAAHB010000056">
    <property type="protein sequence ID" value="GAA0477722.1"/>
    <property type="molecule type" value="Genomic_DNA"/>
</dbReference>
<gene>
    <name evidence="2" type="ORF">GCM10009544_44590</name>
</gene>
<dbReference type="Proteomes" id="UP001499895">
    <property type="component" value="Unassembled WGS sequence"/>
</dbReference>
<accession>A0ABN1AIX1</accession>
<evidence type="ECO:0000256" key="1">
    <source>
        <dbReference type="SAM" id="MobiDB-lite"/>
    </source>
</evidence>
<organism evidence="2 3">
    <name type="scientific">Streptomyces stramineus</name>
    <dbReference type="NCBI Taxonomy" id="173861"/>
    <lineage>
        <taxon>Bacteria</taxon>
        <taxon>Bacillati</taxon>
        <taxon>Actinomycetota</taxon>
        <taxon>Actinomycetes</taxon>
        <taxon>Kitasatosporales</taxon>
        <taxon>Streptomycetaceae</taxon>
        <taxon>Streptomyces</taxon>
    </lineage>
</organism>
<keyword evidence="3" id="KW-1185">Reference proteome</keyword>
<comment type="caution">
    <text evidence="2">The sequence shown here is derived from an EMBL/GenBank/DDBJ whole genome shotgun (WGS) entry which is preliminary data.</text>
</comment>
<sequence>MVAVALLLPPLLLCAVLALSRYEDRMLGGPAPPRARRLLRAVPPLPDREPGDDPAEDGAAHPRRKHAA</sequence>
<feature type="region of interest" description="Disordered" evidence="1">
    <location>
        <begin position="28"/>
        <end position="68"/>
    </location>
</feature>